<protein>
    <recommendedName>
        <fullName evidence="3">Phage protein</fullName>
    </recommendedName>
</protein>
<keyword evidence="2" id="KW-1185">Reference proteome</keyword>
<dbReference type="EMBL" id="JENX01000026">
    <property type="protein sequence ID" value="KEI18277.1"/>
    <property type="molecule type" value="Genomic_DNA"/>
</dbReference>
<accession>A0ABR4TID0</accession>
<evidence type="ECO:0008006" key="3">
    <source>
        <dbReference type="Google" id="ProtNLM"/>
    </source>
</evidence>
<reference evidence="1 2" key="1">
    <citation type="submission" date="2014-02" db="EMBL/GenBank/DDBJ databases">
        <title>Plasmidome dynamics in the species complex Clostridium novyi sensu lato converts strains of independent lineages into distinctly different pathogens.</title>
        <authorList>
            <person name="Skarin H."/>
            <person name="Segerman B."/>
        </authorList>
    </citation>
    <scope>NUCLEOTIDE SEQUENCE [LARGE SCALE GENOMIC DNA]</scope>
    <source>
        <strain evidence="1 2">NCTC 9693</strain>
    </source>
</reference>
<evidence type="ECO:0000313" key="1">
    <source>
        <dbReference type="EMBL" id="KEI18277.1"/>
    </source>
</evidence>
<evidence type="ECO:0000313" key="2">
    <source>
        <dbReference type="Proteomes" id="UP000027937"/>
    </source>
</evidence>
<organism evidence="1 2">
    <name type="scientific">Clostridium haemolyticum NCTC 9693</name>
    <dbReference type="NCBI Taxonomy" id="1443114"/>
    <lineage>
        <taxon>Bacteria</taxon>
        <taxon>Bacillati</taxon>
        <taxon>Bacillota</taxon>
        <taxon>Clostridia</taxon>
        <taxon>Eubacteriales</taxon>
        <taxon>Clostridiaceae</taxon>
        <taxon>Clostridium</taxon>
    </lineage>
</organism>
<gene>
    <name evidence="1" type="ORF">Z960_03960</name>
</gene>
<comment type="caution">
    <text evidence="1">The sequence shown here is derived from an EMBL/GenBank/DDBJ whole genome shotgun (WGS) entry which is preliminary data.</text>
</comment>
<dbReference type="RefSeq" id="WP_039228154.1">
    <property type="nucleotide sequence ID" value="NZ_JENX01000026.1"/>
</dbReference>
<dbReference type="Proteomes" id="UP000027937">
    <property type="component" value="Unassembled WGS sequence"/>
</dbReference>
<name>A0ABR4TID0_CLOHA</name>
<proteinExistence type="predicted"/>
<sequence>MIKLGDRVICPYNKKGIIEGFLSPTDVFVRVEEYDYKIKKSKVEKTTKYRINVYDIKLLKGDKEN</sequence>